<proteinExistence type="predicted"/>
<accession>A0A4R1M1Y7</accession>
<dbReference type="Gene3D" id="2.60.40.1600">
    <property type="entry name" value="Smr-associated-like"/>
    <property type="match status" value="1"/>
</dbReference>
<evidence type="ECO:0000313" key="2">
    <source>
        <dbReference type="Proteomes" id="UP000294616"/>
    </source>
</evidence>
<protein>
    <recommendedName>
        <fullName evidence="3">DUF2027 domain-containing protein</fullName>
    </recommendedName>
</protein>
<sequence>MSKYKLGDFVRLVEEDAEGYITAILNDGMIAVTGEDGFEIPVPATKVTLVYGKMDTEEDKRSEEAQVPQAEFKNEGIYLAITGDPKQGLVEFFVVNESSYQLMFAMNTKKADQIKGEFSGQITAHAAEKIYTANAASIGNWPVFNFQLLFFSKNLLDVKKPLIYDKKIRPVDLSTSKKEVPVLGMKAWIFRLDEEEAKIDTDKLQEHFFSHRPNKK</sequence>
<keyword evidence="2" id="KW-1185">Reference proteome</keyword>
<comment type="caution">
    <text evidence="1">The sequence shown here is derived from an EMBL/GenBank/DDBJ whole genome shotgun (WGS) entry which is preliminary data.</text>
</comment>
<name>A0A4R1M1Y7_9SPHI</name>
<dbReference type="SUPFAM" id="SSF158949">
    <property type="entry name" value="Smr-associated domain-like"/>
    <property type="match status" value="1"/>
</dbReference>
<dbReference type="InterPro" id="IPR036781">
    <property type="entry name" value="Smr_assoc-like_sf"/>
</dbReference>
<evidence type="ECO:0000313" key="1">
    <source>
        <dbReference type="EMBL" id="TCK85367.1"/>
    </source>
</evidence>
<gene>
    <name evidence="1" type="ORF">C8N28_0673</name>
</gene>
<dbReference type="Proteomes" id="UP000294616">
    <property type="component" value="Unassembled WGS sequence"/>
</dbReference>
<dbReference type="OrthoDB" id="1524810at2"/>
<evidence type="ECO:0008006" key="3">
    <source>
        <dbReference type="Google" id="ProtNLM"/>
    </source>
</evidence>
<dbReference type="EMBL" id="SMGO01000001">
    <property type="protein sequence ID" value="TCK85367.1"/>
    <property type="molecule type" value="Genomic_DNA"/>
</dbReference>
<dbReference type="RefSeq" id="WP_132221509.1">
    <property type="nucleotide sequence ID" value="NZ_SMGO01000001.1"/>
</dbReference>
<reference evidence="1 2" key="1">
    <citation type="submission" date="2019-03" db="EMBL/GenBank/DDBJ databases">
        <title>Genomic Encyclopedia of Archaeal and Bacterial Type Strains, Phase II (KMG-II): from individual species to whole genera.</title>
        <authorList>
            <person name="Goeker M."/>
        </authorList>
    </citation>
    <scope>NUCLEOTIDE SEQUENCE [LARGE SCALE GENOMIC DNA]</scope>
    <source>
        <strain evidence="1 2">DSM 22554</strain>
    </source>
</reference>
<dbReference type="AlphaFoldDB" id="A0A4R1M1Y7"/>
<organism evidence="1 2">
    <name type="scientific">Albibacterium bauzanense</name>
    <dbReference type="NCBI Taxonomy" id="653929"/>
    <lineage>
        <taxon>Bacteria</taxon>
        <taxon>Pseudomonadati</taxon>
        <taxon>Bacteroidota</taxon>
        <taxon>Sphingobacteriia</taxon>
        <taxon>Sphingobacteriales</taxon>
        <taxon>Sphingobacteriaceae</taxon>
        <taxon>Albibacterium</taxon>
    </lineage>
</organism>